<dbReference type="Gene3D" id="3.40.50.1440">
    <property type="entry name" value="Tubulin/FtsZ, GTPase domain"/>
    <property type="match status" value="1"/>
</dbReference>
<comment type="caution">
    <text evidence="8">The sequence shown here is derived from an EMBL/GenBank/DDBJ whole genome shotgun (WGS) entry which is preliminary data.</text>
</comment>
<keyword evidence="3" id="KW-0547">Nucleotide-binding</keyword>
<evidence type="ECO:0000256" key="3">
    <source>
        <dbReference type="ARBA" id="ARBA00022741"/>
    </source>
</evidence>
<evidence type="ECO:0000256" key="6">
    <source>
        <dbReference type="SAM" id="MobiDB-lite"/>
    </source>
</evidence>
<feature type="compositionally biased region" description="Polar residues" evidence="6">
    <location>
        <begin position="765"/>
        <end position="775"/>
    </location>
</feature>
<evidence type="ECO:0000256" key="1">
    <source>
        <dbReference type="ARBA" id="ARBA00009636"/>
    </source>
</evidence>
<organism evidence="8 9">
    <name type="scientific">Hibiscus sabdariffa</name>
    <name type="common">roselle</name>
    <dbReference type="NCBI Taxonomy" id="183260"/>
    <lineage>
        <taxon>Eukaryota</taxon>
        <taxon>Viridiplantae</taxon>
        <taxon>Streptophyta</taxon>
        <taxon>Embryophyta</taxon>
        <taxon>Tracheophyta</taxon>
        <taxon>Spermatophyta</taxon>
        <taxon>Magnoliopsida</taxon>
        <taxon>eudicotyledons</taxon>
        <taxon>Gunneridae</taxon>
        <taxon>Pentapetalae</taxon>
        <taxon>rosids</taxon>
        <taxon>malvids</taxon>
        <taxon>Malvales</taxon>
        <taxon>Malvaceae</taxon>
        <taxon>Malvoideae</taxon>
        <taxon>Hibiscus</taxon>
    </lineage>
</organism>
<gene>
    <name evidence="8" type="ORF">V6N11_072323</name>
</gene>
<reference evidence="8 9" key="1">
    <citation type="journal article" date="2024" name="G3 (Bethesda)">
        <title>Genome assembly of Hibiscus sabdariffa L. provides insights into metabolisms of medicinal natural products.</title>
        <authorList>
            <person name="Kim T."/>
        </authorList>
    </citation>
    <scope>NUCLEOTIDE SEQUENCE [LARGE SCALE GENOMIC DNA]</scope>
    <source>
        <strain evidence="8">TK-2024</strain>
        <tissue evidence="8">Old leaves</tissue>
    </source>
</reference>
<dbReference type="SUPFAM" id="SSF52490">
    <property type="entry name" value="Tubulin nucleotide-binding domain-like"/>
    <property type="match status" value="1"/>
</dbReference>
<evidence type="ECO:0000256" key="5">
    <source>
        <dbReference type="SAM" id="Coils"/>
    </source>
</evidence>
<dbReference type="Proteomes" id="UP001396334">
    <property type="component" value="Unassembled WGS sequence"/>
</dbReference>
<keyword evidence="9" id="KW-1185">Reference proteome</keyword>
<sequence length="785" mass="90334">MMTQQRNNIENQLNRLESLFEENPKYLLKIQNLQLEKGIILKSGDFVTLLKSVEEAQEHVTKAQEHVELTFHSNSSKSTEVHHFSRNTSLGAVVNCIVEHESNPAKDEMPVVSVDVEFMLQTTNEIKVFDGMLARNNEDHDEIVVVHVEGSTQTRVFETGNLEAMGFDVRVTDSNRGKVPISEWGQTVGNFVHLSEWVGEYNLKKILINSFDSGGSNITVSFHHDVINAFFSETRFNKHLPRIIFIELQTTASDDVRTETCTQMFQFEQLKFGQENVVNTFARIHYMVGKEIENPRVDQVRKWVYSCTRLQEIFVFKFATKKHVLDTVWKVLHVGGIFVCLNSGSSDYDCLHIIDGVLPTKEFRKALVVGVDVSMSGQFGVGFYFADLVVEKFVVTTKHNDDEQKKVFFTQIVFERDEMFIELKQECLDIHRRKTETMRKSKTDLHQSLAQVESEIVKLVTVLREHSCSLSKGKGTLKQQKSYIRPILDELRKQRVKKFTENQSQFTLIWAEIANNDQSMLPFDPEIDECDFTIKKLGKLKSRLQILQKIHSHISMIPMLLLMETPKAWVQICIQKMVELANESTMLHQILDSMFLYIDSGQHCIFQQELAMEVMYDMFYSEASGNQPLILKFFLQQTDLNDVYSSGITSYALIASCCWRKFKDSNLVEIKSEIENEATVEEELEVYVGDLLAMAHRPEALNQKEEVQTFGREAKGWWEDLTNELNTKELEEQSLRLEELHKQLRIKRKEKIAATSSVLAPPDPTQCTPFTTNGNEDIPASYRPG</sequence>
<dbReference type="InterPro" id="IPR036890">
    <property type="entry name" value="HATPase_C_sf"/>
</dbReference>
<feature type="region of interest" description="Disordered" evidence="6">
    <location>
        <begin position="755"/>
        <end position="785"/>
    </location>
</feature>
<evidence type="ECO:0000313" key="8">
    <source>
        <dbReference type="EMBL" id="KAK9044000.1"/>
    </source>
</evidence>
<dbReference type="InterPro" id="IPR003008">
    <property type="entry name" value="Tubulin_FtsZ_GTPase"/>
</dbReference>
<keyword evidence="5" id="KW-0175">Coiled coil</keyword>
<dbReference type="EMBL" id="JBBPBN010000003">
    <property type="protein sequence ID" value="KAK9044000.1"/>
    <property type="molecule type" value="Genomic_DNA"/>
</dbReference>
<dbReference type="SUPFAM" id="SSF55874">
    <property type="entry name" value="ATPase domain of HSP90 chaperone/DNA topoisomerase II/histidine kinase"/>
    <property type="match status" value="1"/>
</dbReference>
<protein>
    <recommendedName>
        <fullName evidence="7">Tubulin/FtsZ GTPase domain-containing protein</fullName>
    </recommendedName>
</protein>
<comment type="similarity">
    <text evidence="1">Belongs to the tubulin family.</text>
</comment>
<dbReference type="InterPro" id="IPR000217">
    <property type="entry name" value="Tubulin"/>
</dbReference>
<keyword evidence="4" id="KW-0342">GTP-binding</keyword>
<evidence type="ECO:0000313" key="9">
    <source>
        <dbReference type="Proteomes" id="UP001396334"/>
    </source>
</evidence>
<dbReference type="PANTHER" id="PTHR11588">
    <property type="entry name" value="TUBULIN"/>
    <property type="match status" value="1"/>
</dbReference>
<feature type="domain" description="Tubulin/FtsZ GTPase" evidence="7">
    <location>
        <begin position="214"/>
        <end position="316"/>
    </location>
</feature>
<evidence type="ECO:0000259" key="7">
    <source>
        <dbReference type="Pfam" id="PF00091"/>
    </source>
</evidence>
<name>A0ABR2U309_9ROSI</name>
<dbReference type="InterPro" id="IPR036525">
    <property type="entry name" value="Tubulin/FtsZ_GTPase_sf"/>
</dbReference>
<evidence type="ECO:0000256" key="2">
    <source>
        <dbReference type="ARBA" id="ARBA00022701"/>
    </source>
</evidence>
<dbReference type="PRINTS" id="PR01161">
    <property type="entry name" value="TUBULIN"/>
</dbReference>
<proteinExistence type="inferred from homology"/>
<keyword evidence="2" id="KW-0493">Microtubule</keyword>
<evidence type="ECO:0000256" key="4">
    <source>
        <dbReference type="ARBA" id="ARBA00023134"/>
    </source>
</evidence>
<accession>A0ABR2U309</accession>
<feature type="coiled-coil region" evidence="5">
    <location>
        <begin position="723"/>
        <end position="750"/>
    </location>
</feature>
<dbReference type="Pfam" id="PF00091">
    <property type="entry name" value="Tubulin"/>
    <property type="match status" value="1"/>
</dbReference>
<dbReference type="Gene3D" id="3.30.565.10">
    <property type="entry name" value="Histidine kinase-like ATPase, C-terminal domain"/>
    <property type="match status" value="1"/>
</dbReference>